<proteinExistence type="predicted"/>
<organism evidence="1 2">
    <name type="scientific">Candidatus Nucleicultrix amoebiphila FS5</name>
    <dbReference type="NCBI Taxonomy" id="1414854"/>
    <lineage>
        <taxon>Bacteria</taxon>
        <taxon>Pseudomonadati</taxon>
        <taxon>Pseudomonadota</taxon>
        <taxon>Alphaproteobacteria</taxon>
        <taxon>Holosporales</taxon>
        <taxon>Candidatus Nucleicultricaceae</taxon>
        <taxon>Candidatus Nucleicultrix</taxon>
    </lineage>
</organism>
<dbReference type="KEGG" id="naf:GQ61_07875"/>
<gene>
    <name evidence="1" type="ORF">GQ61_07875</name>
</gene>
<reference evidence="1 2" key="1">
    <citation type="submission" date="2014-06" db="EMBL/GenBank/DDBJ databases">
        <title>The genome of the endonuclear symbiont Nucleicultrix amoebiphila.</title>
        <authorList>
            <person name="Schulz F."/>
            <person name="Horn M."/>
        </authorList>
    </citation>
    <scope>NUCLEOTIDE SEQUENCE [LARGE SCALE GENOMIC DNA]</scope>
    <source>
        <strain evidence="1 2">FS5</strain>
    </source>
</reference>
<dbReference type="STRING" id="1414854.GQ61_07875"/>
<evidence type="ECO:0000313" key="1">
    <source>
        <dbReference type="EMBL" id="ARN85215.1"/>
    </source>
</evidence>
<keyword evidence="2" id="KW-1185">Reference proteome</keyword>
<dbReference type="AlphaFoldDB" id="A0A1W6N5R3"/>
<name>A0A1W6N5R3_9PROT</name>
<evidence type="ECO:0000313" key="2">
    <source>
        <dbReference type="Proteomes" id="UP000237351"/>
    </source>
</evidence>
<dbReference type="Proteomes" id="UP000237351">
    <property type="component" value="Chromosome"/>
</dbReference>
<accession>A0A1W6N5R3</accession>
<protein>
    <submittedName>
        <fullName evidence="1">Uncharacterized protein</fullName>
    </submittedName>
</protein>
<dbReference type="EMBL" id="CP008743">
    <property type="protein sequence ID" value="ARN85215.1"/>
    <property type="molecule type" value="Genomic_DNA"/>
</dbReference>
<dbReference type="RefSeq" id="WP_085784761.1">
    <property type="nucleotide sequence ID" value="NZ_CP008743.1"/>
</dbReference>
<sequence>MTKFWRIALVLLAIFTFQGGVVASELQEESKESVGSSSKSGTGVAQPSRLSKGFWDFVEAGKGYIPSVPAWVPLIGKKGTVNQSGLRPTERDLPDPRAVSFWRTKKGMVVIGVGGIALAYFLAPETMCAGAGWISHNLSLSSLQNYLPETVLSWVGSVCHITADQLPPTDTFVGDVLEKVVDTGVSLIQSGGSAVSETSSNPLVDMTLQAVNNSLGGA</sequence>